<accession>A0A2S5BDT5</accession>
<gene>
    <name evidence="1" type="ORF">BMF94_1906</name>
</gene>
<protein>
    <recommendedName>
        <fullName evidence="3">F-box domain-containing protein</fullName>
    </recommendedName>
</protein>
<keyword evidence="2" id="KW-1185">Reference proteome</keyword>
<reference evidence="1 2" key="1">
    <citation type="journal article" date="2018" name="Front. Microbiol.">
        <title>Prospects for Fungal Bioremediation of Acidic Radioactive Waste Sites: Characterization and Genome Sequence of Rhodotorula taiwanensis MD1149.</title>
        <authorList>
            <person name="Tkavc R."/>
            <person name="Matrosova V.Y."/>
            <person name="Grichenko O.E."/>
            <person name="Gostincar C."/>
            <person name="Volpe R.P."/>
            <person name="Klimenkova P."/>
            <person name="Gaidamakova E.K."/>
            <person name="Zhou C.E."/>
            <person name="Stewart B.J."/>
            <person name="Lyman M.G."/>
            <person name="Malfatti S.A."/>
            <person name="Rubinfeld B."/>
            <person name="Courtot M."/>
            <person name="Singh J."/>
            <person name="Dalgard C.L."/>
            <person name="Hamilton T."/>
            <person name="Frey K.G."/>
            <person name="Gunde-Cimerman N."/>
            <person name="Dugan L."/>
            <person name="Daly M.J."/>
        </authorList>
    </citation>
    <scope>NUCLEOTIDE SEQUENCE [LARGE SCALE GENOMIC DNA]</scope>
    <source>
        <strain evidence="1 2">MD1149</strain>
    </source>
</reference>
<dbReference type="EMBL" id="PJQD01000020">
    <property type="protein sequence ID" value="POY74930.1"/>
    <property type="molecule type" value="Genomic_DNA"/>
</dbReference>
<evidence type="ECO:0000313" key="1">
    <source>
        <dbReference type="EMBL" id="POY74930.1"/>
    </source>
</evidence>
<sequence>MPAAMPAATDAVPLTPHHLPDEILQRIFQEVFEPQKDADPANYAYLPAPEYLVLSRRFYRLLRPIRYRSISTSADARRTSALLGRLTAADDIRTWLRKLVLFVSPHFTALQAFALSRFTNLVELRIKYEPLEQWIHVPGTILSAVILDLWHAITRLPRLARLVDKISERWEIDPHLPPLPSLKSVSIGLLTLNRAVSSLLARSGVSVLSLSIKYAAEVLDHSFLREGALPWDTLQCLTLVAGSRGLPVDLTVTLEHILKQASTLGEPPRLRQLEVSVPQAQPGTYKNAFAVVLDLAARVSCEELVCGVLGAEDLRPDPTYGQVHTLRSLKLTTDIELPENDSLADLIDMLRCMPNLNSLVLRCLSVTSEERAPNETRLDSDSSDLTFAIAYPHLTVLLQYLTSTAVRAFHVKSAEGSARWLRDDPSKPFERQAW</sequence>
<evidence type="ECO:0000313" key="2">
    <source>
        <dbReference type="Proteomes" id="UP000237144"/>
    </source>
</evidence>
<dbReference type="AlphaFoldDB" id="A0A2S5BDT5"/>
<dbReference type="Proteomes" id="UP000237144">
    <property type="component" value="Unassembled WGS sequence"/>
</dbReference>
<name>A0A2S5BDT5_9BASI</name>
<proteinExistence type="predicted"/>
<comment type="caution">
    <text evidence="1">The sequence shown here is derived from an EMBL/GenBank/DDBJ whole genome shotgun (WGS) entry which is preliminary data.</text>
</comment>
<evidence type="ECO:0008006" key="3">
    <source>
        <dbReference type="Google" id="ProtNLM"/>
    </source>
</evidence>
<organism evidence="1 2">
    <name type="scientific">Rhodotorula taiwanensis</name>
    <dbReference type="NCBI Taxonomy" id="741276"/>
    <lineage>
        <taxon>Eukaryota</taxon>
        <taxon>Fungi</taxon>
        <taxon>Dikarya</taxon>
        <taxon>Basidiomycota</taxon>
        <taxon>Pucciniomycotina</taxon>
        <taxon>Microbotryomycetes</taxon>
        <taxon>Sporidiobolales</taxon>
        <taxon>Sporidiobolaceae</taxon>
        <taxon>Rhodotorula</taxon>
    </lineage>
</organism>